<evidence type="ECO:0000313" key="2">
    <source>
        <dbReference type="EMBL" id="MEX3595859.1"/>
    </source>
</evidence>
<evidence type="ECO:0000256" key="1">
    <source>
        <dbReference type="SAM" id="MobiDB-lite"/>
    </source>
</evidence>
<comment type="caution">
    <text evidence="2">The sequence shown here is derived from an EMBL/GenBank/DDBJ whole genome shotgun (WGS) entry which is preliminary data.</text>
</comment>
<gene>
    <name evidence="2" type="ORF">VVR66_14160</name>
</gene>
<feature type="compositionally biased region" description="Basic and acidic residues" evidence="1">
    <location>
        <begin position="191"/>
        <end position="201"/>
    </location>
</feature>
<feature type="region of interest" description="Disordered" evidence="1">
    <location>
        <begin position="1"/>
        <end position="31"/>
    </location>
</feature>
<name>A0ABV3V804_9MICC</name>
<dbReference type="EMBL" id="JAYWLU010000017">
    <property type="protein sequence ID" value="MEX3595859.1"/>
    <property type="molecule type" value="Genomic_DNA"/>
</dbReference>
<reference evidence="2 3" key="1">
    <citation type="journal article" date="2024" name="Fungal Genet. Biol.">
        <title>The porcine skin microbiome exhibits broad fungal antagonism.</title>
        <authorList>
            <person name="De La Cruz K.F."/>
            <person name="Townsend E.C."/>
            <person name="Alex Cheong J.Z."/>
            <person name="Salamzade R."/>
            <person name="Liu A."/>
            <person name="Sandstrom S."/>
            <person name="Davila E."/>
            <person name="Huang L."/>
            <person name="Xu K.H."/>
            <person name="Wu S.Y."/>
            <person name="Meudt J.J."/>
            <person name="Shanmuganayagam D."/>
            <person name="Gibson A.L.F."/>
            <person name="Kalan L.R."/>
        </authorList>
    </citation>
    <scope>NUCLEOTIDE SEQUENCE [LARGE SCALE GENOMIC DNA]</scope>
    <source>
        <strain evidence="2 3">LK2625</strain>
    </source>
</reference>
<proteinExistence type="predicted"/>
<dbReference type="Proteomes" id="UP001558481">
    <property type="component" value="Unassembled WGS sequence"/>
</dbReference>
<protein>
    <submittedName>
        <fullName evidence="2">Uncharacterized protein</fullName>
    </submittedName>
</protein>
<accession>A0ABV3V804</accession>
<sequence length="235" mass="25591">MTKSSGDYAADESGRWQASRGVEGERQRAGIAPRVRRWAAAPDRQPVCLVRTRAGTVMEERTAVMSEPDRVQHLGAHVTGPLPEGRMEAPEEVFIAEVRWSPESDTDPECFAHRDPAVLMREVATIVHGELHGSPLYEGAGDFLDSHLPPDQWDSLLTVVKWLRDLAHTTDYPSVTIKAARMALIVTDTPDTPRRDLRAEPSLDDGAGELTADEGPNDAGRSRGGRSGPDAPGLT</sequence>
<evidence type="ECO:0000313" key="3">
    <source>
        <dbReference type="Proteomes" id="UP001558481"/>
    </source>
</evidence>
<dbReference type="RefSeq" id="WP_368629927.1">
    <property type="nucleotide sequence ID" value="NZ_JAYWLU010000017.1"/>
</dbReference>
<organism evidence="2 3">
    <name type="scientific">Kocuria carniphila</name>
    <dbReference type="NCBI Taxonomy" id="262208"/>
    <lineage>
        <taxon>Bacteria</taxon>
        <taxon>Bacillati</taxon>
        <taxon>Actinomycetota</taxon>
        <taxon>Actinomycetes</taxon>
        <taxon>Micrococcales</taxon>
        <taxon>Micrococcaceae</taxon>
        <taxon>Kocuria</taxon>
    </lineage>
</organism>
<feature type="compositionally biased region" description="Acidic residues" evidence="1">
    <location>
        <begin position="202"/>
        <end position="216"/>
    </location>
</feature>
<keyword evidence="3" id="KW-1185">Reference proteome</keyword>
<feature type="region of interest" description="Disordered" evidence="1">
    <location>
        <begin position="191"/>
        <end position="235"/>
    </location>
</feature>